<dbReference type="AlphaFoldDB" id="M1CW77"/>
<dbReference type="Gramene" id="PGSC0003DMT400076117">
    <property type="protein sequence ID" value="PGSC0003DMT400076117"/>
    <property type="gene ID" value="PGSC0003DMG400029597"/>
</dbReference>
<evidence type="ECO:0000313" key="2">
    <source>
        <dbReference type="EnsemblPlants" id="PGSC0003DMT400076117"/>
    </source>
</evidence>
<dbReference type="InterPro" id="IPR006566">
    <property type="entry name" value="FBD"/>
</dbReference>
<keyword evidence="3" id="KW-1185">Reference proteome</keyword>
<sequence length="153" mass="17321">MGGLPENHLTALNNVKSFSVRAMFFRSIKHVSGVIYLITSFPKLQNLTIECGMKSEAVEPVVQYLQNQSSLCGAVKLLQKVHMSMFSGREVEMEFLRLILVSAPVLEEISAWNYEHLLCLSGREIMDNMKQYQRASPNVKFIVDEIVVEDALL</sequence>
<accession>M1CW77</accession>
<evidence type="ECO:0000313" key="3">
    <source>
        <dbReference type="Proteomes" id="UP000011115"/>
    </source>
</evidence>
<name>M1CW77_SOLTU</name>
<dbReference type="HOGENOM" id="CLU_134716_0_0_1"/>
<evidence type="ECO:0000259" key="1">
    <source>
        <dbReference type="Pfam" id="PF08387"/>
    </source>
</evidence>
<dbReference type="Pfam" id="PF08387">
    <property type="entry name" value="FBD"/>
    <property type="match status" value="1"/>
</dbReference>
<dbReference type="ExpressionAtlas" id="M1CW77">
    <property type="expression patterns" value="baseline"/>
</dbReference>
<dbReference type="Proteomes" id="UP000011115">
    <property type="component" value="Unassembled WGS sequence"/>
</dbReference>
<proteinExistence type="predicted"/>
<protein>
    <submittedName>
        <fullName evidence="2">Ubiquitin-protein ligase</fullName>
    </submittedName>
</protein>
<organism evidence="2 3">
    <name type="scientific">Solanum tuberosum</name>
    <name type="common">Potato</name>
    <dbReference type="NCBI Taxonomy" id="4113"/>
    <lineage>
        <taxon>Eukaryota</taxon>
        <taxon>Viridiplantae</taxon>
        <taxon>Streptophyta</taxon>
        <taxon>Embryophyta</taxon>
        <taxon>Tracheophyta</taxon>
        <taxon>Spermatophyta</taxon>
        <taxon>Magnoliopsida</taxon>
        <taxon>eudicotyledons</taxon>
        <taxon>Gunneridae</taxon>
        <taxon>Pentapetalae</taxon>
        <taxon>asterids</taxon>
        <taxon>lamiids</taxon>
        <taxon>Solanales</taxon>
        <taxon>Solanaceae</taxon>
        <taxon>Solanoideae</taxon>
        <taxon>Solaneae</taxon>
        <taxon>Solanum</taxon>
    </lineage>
</organism>
<dbReference type="EnsemblPlants" id="PGSC0003DMT400076117">
    <property type="protein sequence ID" value="PGSC0003DMT400076117"/>
    <property type="gene ID" value="PGSC0003DMG400029597"/>
</dbReference>
<reference evidence="3" key="1">
    <citation type="journal article" date="2011" name="Nature">
        <title>Genome sequence and analysis of the tuber crop potato.</title>
        <authorList>
            <consortium name="The Potato Genome Sequencing Consortium"/>
        </authorList>
    </citation>
    <scope>NUCLEOTIDE SEQUENCE [LARGE SCALE GENOMIC DNA]</scope>
    <source>
        <strain evidence="3">cv. DM1-3 516 R44</strain>
    </source>
</reference>
<feature type="domain" description="FBD" evidence="1">
    <location>
        <begin position="78"/>
        <end position="108"/>
    </location>
</feature>
<reference evidence="2" key="2">
    <citation type="submission" date="2015-06" db="UniProtKB">
        <authorList>
            <consortium name="EnsemblPlants"/>
        </authorList>
    </citation>
    <scope>IDENTIFICATION</scope>
    <source>
        <strain evidence="2">DM1-3 516 R44</strain>
    </source>
</reference>